<keyword evidence="3" id="KW-1185">Reference proteome</keyword>
<accession>A0A9W8B3P1</accession>
<evidence type="ECO:0000256" key="1">
    <source>
        <dbReference type="SAM" id="MobiDB-lite"/>
    </source>
</evidence>
<dbReference type="EMBL" id="JANBQB010001044">
    <property type="protein sequence ID" value="KAJ1972487.1"/>
    <property type="molecule type" value="Genomic_DNA"/>
</dbReference>
<reference evidence="2" key="1">
    <citation type="submission" date="2022-07" db="EMBL/GenBank/DDBJ databases">
        <title>Phylogenomic reconstructions and comparative analyses of Kickxellomycotina fungi.</title>
        <authorList>
            <person name="Reynolds N.K."/>
            <person name="Stajich J.E."/>
            <person name="Barry K."/>
            <person name="Grigoriev I.V."/>
            <person name="Crous P."/>
            <person name="Smith M.E."/>
        </authorList>
    </citation>
    <scope>NUCLEOTIDE SEQUENCE</scope>
    <source>
        <strain evidence="2">RSA 567</strain>
    </source>
</reference>
<gene>
    <name evidence="2" type="ORF">H4R34_005392</name>
</gene>
<evidence type="ECO:0000313" key="3">
    <source>
        <dbReference type="Proteomes" id="UP001151582"/>
    </source>
</evidence>
<dbReference type="Proteomes" id="UP001151582">
    <property type="component" value="Unassembled WGS sequence"/>
</dbReference>
<protein>
    <submittedName>
        <fullName evidence="2">Uncharacterized protein</fullName>
    </submittedName>
</protein>
<comment type="caution">
    <text evidence="2">The sequence shown here is derived from an EMBL/GenBank/DDBJ whole genome shotgun (WGS) entry which is preliminary data.</text>
</comment>
<evidence type="ECO:0000313" key="2">
    <source>
        <dbReference type="EMBL" id="KAJ1972487.1"/>
    </source>
</evidence>
<feature type="region of interest" description="Disordered" evidence="1">
    <location>
        <begin position="1"/>
        <end position="28"/>
    </location>
</feature>
<organism evidence="2 3">
    <name type="scientific">Dimargaris verticillata</name>
    <dbReference type="NCBI Taxonomy" id="2761393"/>
    <lineage>
        <taxon>Eukaryota</taxon>
        <taxon>Fungi</taxon>
        <taxon>Fungi incertae sedis</taxon>
        <taxon>Zoopagomycota</taxon>
        <taxon>Kickxellomycotina</taxon>
        <taxon>Dimargaritomycetes</taxon>
        <taxon>Dimargaritales</taxon>
        <taxon>Dimargaritaceae</taxon>
        <taxon>Dimargaris</taxon>
    </lineage>
</organism>
<dbReference type="AlphaFoldDB" id="A0A9W8B3P1"/>
<proteinExistence type="predicted"/>
<sequence length="81" mass="8751">MGSKSSKVARHYPKTASQAVKARTRTVDPTPKAVLEDLNYGKLAKSVAQEQQINSQVKHNLGEFFAPRESAAPLKQSVAGT</sequence>
<name>A0A9W8B3P1_9FUNG</name>
<feature type="non-terminal residue" evidence="2">
    <location>
        <position position="81"/>
    </location>
</feature>